<dbReference type="OrthoDB" id="9784166at2"/>
<dbReference type="Pfam" id="PF00814">
    <property type="entry name" value="TsaD"/>
    <property type="match status" value="1"/>
</dbReference>
<accession>A0A2S7Z7G6</accession>
<dbReference type="GO" id="GO:0016740">
    <property type="term" value="F:transferase activity"/>
    <property type="evidence" value="ECO:0007669"/>
    <property type="project" value="UniProtKB-KW"/>
</dbReference>
<dbReference type="Proteomes" id="UP000237916">
    <property type="component" value="Unassembled WGS sequence"/>
</dbReference>
<reference evidence="2 3" key="1">
    <citation type="submission" date="2018-01" db="EMBL/GenBank/DDBJ databases">
        <title>Draft genome sequences of clinical isolates and type strains of oral Veillonella including Veillonella infantum sp., nov.</title>
        <authorList>
            <person name="Mashima I."/>
            <person name="Liao Y.-C."/>
            <person name="Sabharwal A."/>
            <person name="Haase E.M."/>
            <person name="Nakazawa F."/>
            <person name="Scannapieco F.A."/>
        </authorList>
    </citation>
    <scope>NUCLEOTIDE SEQUENCE [LARGE SCALE GENOMIC DNA]</scope>
    <source>
        <strain evidence="2 3">JCM 15641</strain>
    </source>
</reference>
<dbReference type="InterPro" id="IPR043129">
    <property type="entry name" value="ATPase_NBD"/>
</dbReference>
<comment type="caution">
    <text evidence="2">The sequence shown here is derived from an EMBL/GenBank/DDBJ whole genome shotgun (WGS) entry which is preliminary data.</text>
</comment>
<sequence length="252" mass="28190">MWLGIETSSLVSSVALMDEEHLVGELTVQAGLTHSEQLVPHIDMLLQSTQVTKDMLKGIMVSIGPGSFTGLRIGMGTAKAMAYALQIPLYGVMTMDSLAHNIPYTDYTICTVVDAQKKHVYAALYHYEANRLLRIEDPFVVEAANLINRFRDYKEKVIFIGDGIKRIEKLLDESDSNCTIADIMRRIPKASSLLLAGKELARKNLISDPMDMVPYYIRRSEAEVLWEERHKDNQDMLSQNPSVIVTEAAGAE</sequence>
<dbReference type="InterPro" id="IPR000905">
    <property type="entry name" value="Gcp-like_dom"/>
</dbReference>
<dbReference type="GO" id="GO:0002949">
    <property type="term" value="P:tRNA threonylcarbamoyladenosine modification"/>
    <property type="evidence" value="ECO:0007669"/>
    <property type="project" value="InterPro"/>
</dbReference>
<dbReference type="SUPFAM" id="SSF53067">
    <property type="entry name" value="Actin-like ATPase domain"/>
    <property type="match status" value="2"/>
</dbReference>
<feature type="domain" description="Gcp-like" evidence="1">
    <location>
        <begin position="32"/>
        <end position="226"/>
    </location>
</feature>
<gene>
    <name evidence="2" type="primary">tsaB</name>
    <name evidence="2" type="ORF">VEHSUH05_07555</name>
</gene>
<dbReference type="STRING" id="1298594.GCA_001312465_00599"/>
<dbReference type="GO" id="GO:0005829">
    <property type="term" value="C:cytosol"/>
    <property type="evidence" value="ECO:0007669"/>
    <property type="project" value="TreeGrafter"/>
</dbReference>
<name>A0A2S7Z7G6_9FIRM</name>
<evidence type="ECO:0000313" key="3">
    <source>
        <dbReference type="Proteomes" id="UP000237916"/>
    </source>
</evidence>
<evidence type="ECO:0000313" key="2">
    <source>
        <dbReference type="EMBL" id="PQL19216.1"/>
    </source>
</evidence>
<dbReference type="RefSeq" id="WP_105091220.1">
    <property type="nucleotide sequence ID" value="NZ_PPDB01000007.1"/>
</dbReference>
<dbReference type="PANTHER" id="PTHR11735:SF11">
    <property type="entry name" value="TRNA THREONYLCARBAMOYLADENOSINE BIOSYNTHESIS PROTEIN TSAB"/>
    <property type="match status" value="1"/>
</dbReference>
<keyword evidence="3" id="KW-1185">Reference proteome</keyword>
<protein>
    <submittedName>
        <fullName evidence="2">tRNA (Adenosine(37)-N6)-threonylcarbamoyltransferase complex dimerization subunit type 1 TsaB</fullName>
    </submittedName>
</protein>
<organism evidence="2 3">
    <name type="scientific">Veillonella denticariosi JCM 15641</name>
    <dbReference type="NCBI Taxonomy" id="1298594"/>
    <lineage>
        <taxon>Bacteria</taxon>
        <taxon>Bacillati</taxon>
        <taxon>Bacillota</taxon>
        <taxon>Negativicutes</taxon>
        <taxon>Veillonellales</taxon>
        <taxon>Veillonellaceae</taxon>
        <taxon>Veillonella</taxon>
    </lineage>
</organism>
<proteinExistence type="predicted"/>
<dbReference type="NCBIfam" id="TIGR03725">
    <property type="entry name" value="T6A_YeaZ"/>
    <property type="match status" value="1"/>
</dbReference>
<dbReference type="Gene3D" id="3.30.420.40">
    <property type="match status" value="2"/>
</dbReference>
<dbReference type="PANTHER" id="PTHR11735">
    <property type="entry name" value="TRNA N6-ADENOSINE THREONYLCARBAMOYLTRANSFERASE"/>
    <property type="match status" value="1"/>
</dbReference>
<dbReference type="AlphaFoldDB" id="A0A2S7Z7G6"/>
<evidence type="ECO:0000259" key="1">
    <source>
        <dbReference type="Pfam" id="PF00814"/>
    </source>
</evidence>
<dbReference type="InterPro" id="IPR022496">
    <property type="entry name" value="T6A_TsaB"/>
</dbReference>
<dbReference type="EMBL" id="PPDB01000007">
    <property type="protein sequence ID" value="PQL19216.1"/>
    <property type="molecule type" value="Genomic_DNA"/>
</dbReference>
<keyword evidence="2" id="KW-0808">Transferase</keyword>
<dbReference type="CDD" id="cd24032">
    <property type="entry name" value="ASKHA_NBD_TsaB"/>
    <property type="match status" value="1"/>
</dbReference>